<protein>
    <submittedName>
        <fullName evidence="1">Uncharacterized protein</fullName>
    </submittedName>
</protein>
<proteinExistence type="predicted"/>
<dbReference type="EMBL" id="GGEC01007082">
    <property type="protein sequence ID" value="MBW87565.1"/>
    <property type="molecule type" value="Transcribed_RNA"/>
</dbReference>
<name>A0A2P2J260_RHIMU</name>
<dbReference type="AlphaFoldDB" id="A0A2P2J260"/>
<organism evidence="1">
    <name type="scientific">Rhizophora mucronata</name>
    <name type="common">Asiatic mangrove</name>
    <dbReference type="NCBI Taxonomy" id="61149"/>
    <lineage>
        <taxon>Eukaryota</taxon>
        <taxon>Viridiplantae</taxon>
        <taxon>Streptophyta</taxon>
        <taxon>Embryophyta</taxon>
        <taxon>Tracheophyta</taxon>
        <taxon>Spermatophyta</taxon>
        <taxon>Magnoliopsida</taxon>
        <taxon>eudicotyledons</taxon>
        <taxon>Gunneridae</taxon>
        <taxon>Pentapetalae</taxon>
        <taxon>rosids</taxon>
        <taxon>fabids</taxon>
        <taxon>Malpighiales</taxon>
        <taxon>Rhizophoraceae</taxon>
        <taxon>Rhizophora</taxon>
    </lineage>
</organism>
<accession>A0A2P2J260</accession>
<reference evidence="1" key="1">
    <citation type="submission" date="2018-02" db="EMBL/GenBank/DDBJ databases">
        <title>Rhizophora mucronata_Transcriptome.</title>
        <authorList>
            <person name="Meera S.P."/>
            <person name="Sreeshan A."/>
            <person name="Augustine A."/>
        </authorList>
    </citation>
    <scope>NUCLEOTIDE SEQUENCE</scope>
    <source>
        <tissue evidence="1">Leaf</tissue>
    </source>
</reference>
<evidence type="ECO:0000313" key="1">
    <source>
        <dbReference type="EMBL" id="MBW87565.1"/>
    </source>
</evidence>
<sequence length="29" mass="3541">MTTNKKALRKKKLKIKDLKCFFFLKKKIV</sequence>